<evidence type="ECO:0000259" key="2">
    <source>
        <dbReference type="Pfam" id="PF13400"/>
    </source>
</evidence>
<dbReference type="RefSeq" id="WP_213371990.1">
    <property type="nucleotide sequence ID" value="NZ_QTKX01000003.1"/>
</dbReference>
<comment type="caution">
    <text evidence="3">The sequence shown here is derived from an EMBL/GenBank/DDBJ whole genome shotgun (WGS) entry which is preliminary data.</text>
</comment>
<reference evidence="3 4" key="1">
    <citation type="journal article" date="2021" name="Microorganisms">
        <title>Bacterial Dimethylsulfoniopropionate Biosynthesis in the East China Sea.</title>
        <authorList>
            <person name="Liu J."/>
            <person name="Zhang Y."/>
            <person name="Liu J."/>
            <person name="Zhong H."/>
            <person name="Williams B.T."/>
            <person name="Zheng Y."/>
            <person name="Curson A.R.J."/>
            <person name="Sun C."/>
            <person name="Sun H."/>
            <person name="Song D."/>
            <person name="Wagner Mackenzie B."/>
            <person name="Bermejo Martinez A."/>
            <person name="Todd J.D."/>
            <person name="Zhang X.H."/>
        </authorList>
    </citation>
    <scope>NUCLEOTIDE SEQUENCE [LARGE SCALE GENOMIC DNA]</scope>
    <source>
        <strain evidence="3 4">ESS08</strain>
    </source>
</reference>
<name>A0A944GZ89_9BACI</name>
<dbReference type="EMBL" id="QTKX01000003">
    <property type="protein sequence ID" value="MBS8266575.1"/>
    <property type="molecule type" value="Genomic_DNA"/>
</dbReference>
<proteinExistence type="predicted"/>
<feature type="domain" description="Putative Flp pilus-assembly TadG-like N-terminal" evidence="2">
    <location>
        <begin position="13"/>
        <end position="58"/>
    </location>
</feature>
<dbReference type="Proteomes" id="UP000761411">
    <property type="component" value="Unassembled WGS sequence"/>
</dbReference>
<dbReference type="InterPro" id="IPR028087">
    <property type="entry name" value="Tad_N"/>
</dbReference>
<protein>
    <recommendedName>
        <fullName evidence="2">Putative Flp pilus-assembly TadG-like N-terminal domain-containing protein</fullName>
    </recommendedName>
</protein>
<evidence type="ECO:0000256" key="1">
    <source>
        <dbReference type="SAM" id="Phobius"/>
    </source>
</evidence>
<gene>
    <name evidence="3" type="ORF">DYI25_19310</name>
</gene>
<keyword evidence="1" id="KW-1133">Transmembrane helix</keyword>
<keyword evidence="4" id="KW-1185">Reference proteome</keyword>
<dbReference type="Pfam" id="PF13400">
    <property type="entry name" value="Tad"/>
    <property type="match status" value="1"/>
</dbReference>
<keyword evidence="1" id="KW-0472">Membrane</keyword>
<sequence>MKRIKGLLSEEKGQSLVLVAIFMVVLIGFAGLAIDGGRLYIAKSQLQKAVDAGALAGADIMVDGVNASGVFNHTDSETEAKVMAVKNYNSNMPYEVSFPEDNIIKVYGKENVPLLLMPVLGMADTTLVVAEARAEVGRLKRVVKNTIIPIGIHINDGFELTFGEVWNLTESPGDGSKGNFNLLDFSTLPGVTGGENGSQGVAYYINNGSPVPIEAGTTTVYPQTGDPINSNAIKTAITALEGQIVYVPIVSEFSQGSSDPVTITGFAAFRIDDFYKDRSVHTIKATFIKTVLPGEIGTVVEEYGTYASQLIY</sequence>
<accession>A0A944GZ89</accession>
<feature type="transmembrane region" description="Helical" evidence="1">
    <location>
        <begin position="15"/>
        <end position="34"/>
    </location>
</feature>
<evidence type="ECO:0000313" key="3">
    <source>
        <dbReference type="EMBL" id="MBS8266575.1"/>
    </source>
</evidence>
<dbReference type="AlphaFoldDB" id="A0A944GZ89"/>
<organism evidence="3 4">
    <name type="scientific">Mesobacillus boroniphilus</name>
    <dbReference type="NCBI Taxonomy" id="308892"/>
    <lineage>
        <taxon>Bacteria</taxon>
        <taxon>Bacillati</taxon>
        <taxon>Bacillota</taxon>
        <taxon>Bacilli</taxon>
        <taxon>Bacillales</taxon>
        <taxon>Bacillaceae</taxon>
        <taxon>Mesobacillus</taxon>
    </lineage>
</organism>
<keyword evidence="1" id="KW-0812">Transmembrane</keyword>
<evidence type="ECO:0000313" key="4">
    <source>
        <dbReference type="Proteomes" id="UP000761411"/>
    </source>
</evidence>